<gene>
    <name evidence="1" type="ORF">SAMN04515668_0352</name>
</gene>
<proteinExistence type="predicted"/>
<evidence type="ECO:0000313" key="2">
    <source>
        <dbReference type="Proteomes" id="UP000199029"/>
    </source>
</evidence>
<dbReference type="AlphaFoldDB" id="A0A1I5T7P2"/>
<reference evidence="2" key="1">
    <citation type="submission" date="2016-10" db="EMBL/GenBank/DDBJ databases">
        <authorList>
            <person name="Varghese N."/>
            <person name="Submissions S."/>
        </authorList>
    </citation>
    <scope>NUCLEOTIDE SEQUENCE [LARGE SCALE GENOMIC DNA]</scope>
    <source>
        <strain evidence="2">OR362-8,ATCC BAA-1266,JCM 13504</strain>
    </source>
</reference>
<evidence type="ECO:0000313" key="1">
    <source>
        <dbReference type="EMBL" id="SFP79059.1"/>
    </source>
</evidence>
<dbReference type="Proteomes" id="UP000199029">
    <property type="component" value="Unassembled WGS sequence"/>
</dbReference>
<organism evidence="1 2">
    <name type="scientific">Hymenobacter arizonensis</name>
    <name type="common">Siccationidurans arizonensis</name>
    <dbReference type="NCBI Taxonomy" id="1227077"/>
    <lineage>
        <taxon>Bacteria</taxon>
        <taxon>Pseudomonadati</taxon>
        <taxon>Bacteroidota</taxon>
        <taxon>Cytophagia</taxon>
        <taxon>Cytophagales</taxon>
        <taxon>Hymenobacteraceae</taxon>
        <taxon>Hymenobacter</taxon>
    </lineage>
</organism>
<accession>A0A1I5T7P2</accession>
<protein>
    <submittedName>
        <fullName evidence="1">Uncharacterized protein</fullName>
    </submittedName>
</protein>
<dbReference type="EMBL" id="FOXS01000001">
    <property type="protein sequence ID" value="SFP79059.1"/>
    <property type="molecule type" value="Genomic_DNA"/>
</dbReference>
<dbReference type="STRING" id="1227077.SAMN04515668_0352"/>
<name>A0A1I5T7P2_HYMAR</name>
<dbReference type="RefSeq" id="WP_092668346.1">
    <property type="nucleotide sequence ID" value="NZ_FOXS01000001.1"/>
</dbReference>
<sequence length="108" mass="11638">MNYAQKAVRKALKGLKKATKCRKAADKALDTGIVSVAVTSATGKVFTVPLFGSEMARIMQELNDDICSAAFARQLEAERNLAYWTEEAALLDKQAEATAANEGEGRTV</sequence>
<keyword evidence="2" id="KW-1185">Reference proteome</keyword>